<dbReference type="InterPro" id="IPR006101">
    <property type="entry name" value="Glyco_hydro_2"/>
</dbReference>
<comment type="similarity">
    <text evidence="2 7">Belongs to the glycosyl hydrolase 2 family.</text>
</comment>
<gene>
    <name evidence="12" type="ORF">TCAL_17062</name>
</gene>
<dbReference type="PROSITE" id="PS00719">
    <property type="entry name" value="GLYCOSYL_HYDROL_F2_1"/>
    <property type="match status" value="1"/>
</dbReference>
<evidence type="ECO:0000256" key="5">
    <source>
        <dbReference type="ARBA" id="ARBA00022801"/>
    </source>
</evidence>
<dbReference type="Gene3D" id="3.20.20.80">
    <property type="entry name" value="Glycosidases"/>
    <property type="match status" value="1"/>
</dbReference>
<feature type="domain" description="Glycosyl hydrolases family 2 sugar binding" evidence="11">
    <location>
        <begin position="29"/>
        <end position="209"/>
    </location>
</feature>
<dbReference type="Gene3D" id="2.60.120.260">
    <property type="entry name" value="Galactose-binding domain-like"/>
    <property type="match status" value="1"/>
</dbReference>
<evidence type="ECO:0000256" key="4">
    <source>
        <dbReference type="ARBA" id="ARBA00016205"/>
    </source>
</evidence>
<comment type="subunit">
    <text evidence="7">Homotetramer.</text>
</comment>
<keyword evidence="8" id="KW-0732">Signal</keyword>
<dbReference type="NCBIfam" id="NF007538">
    <property type="entry name" value="PRK10150.1"/>
    <property type="match status" value="1"/>
</dbReference>
<evidence type="ECO:0000259" key="9">
    <source>
        <dbReference type="Pfam" id="PF00703"/>
    </source>
</evidence>
<dbReference type="GO" id="GO:0005975">
    <property type="term" value="P:carbohydrate metabolic process"/>
    <property type="evidence" value="ECO:0007669"/>
    <property type="project" value="InterPro"/>
</dbReference>
<feature type="domain" description="Glycoside hydrolase family 2 catalytic" evidence="10">
    <location>
        <begin position="320"/>
        <end position="614"/>
    </location>
</feature>
<feature type="signal peptide" evidence="8">
    <location>
        <begin position="1"/>
        <end position="17"/>
    </location>
</feature>
<dbReference type="AlphaFoldDB" id="A0A553PNK3"/>
<dbReference type="InterPro" id="IPR006102">
    <property type="entry name" value="Ig-like_GH2"/>
</dbReference>
<dbReference type="PANTHER" id="PTHR10066">
    <property type="entry name" value="BETA-GLUCURONIDASE"/>
    <property type="match status" value="1"/>
</dbReference>
<reference evidence="12 13" key="1">
    <citation type="journal article" date="2018" name="Nat. Ecol. Evol.">
        <title>Genomic signatures of mitonuclear coevolution across populations of Tigriopus californicus.</title>
        <authorList>
            <person name="Barreto F.S."/>
            <person name="Watson E.T."/>
            <person name="Lima T.G."/>
            <person name="Willett C.S."/>
            <person name="Edmands S."/>
            <person name="Li W."/>
            <person name="Burton R.S."/>
        </authorList>
    </citation>
    <scope>NUCLEOTIDE SEQUENCE [LARGE SCALE GENOMIC DNA]</scope>
    <source>
        <strain evidence="12 13">San Diego</strain>
    </source>
</reference>
<dbReference type="GO" id="GO:0019391">
    <property type="term" value="P:glucuronoside catabolic process"/>
    <property type="evidence" value="ECO:0007669"/>
    <property type="project" value="TreeGrafter"/>
</dbReference>
<comment type="catalytic activity">
    <reaction evidence="7">
        <text>a beta-D-glucuronoside + H2O = D-glucuronate + an alcohol</text>
        <dbReference type="Rhea" id="RHEA:17633"/>
        <dbReference type="ChEBI" id="CHEBI:15377"/>
        <dbReference type="ChEBI" id="CHEBI:30879"/>
        <dbReference type="ChEBI" id="CHEBI:58720"/>
        <dbReference type="ChEBI" id="CHEBI:83411"/>
        <dbReference type="EC" id="3.2.1.31"/>
    </reaction>
</comment>
<evidence type="ECO:0000256" key="6">
    <source>
        <dbReference type="ARBA" id="ARBA00023295"/>
    </source>
</evidence>
<comment type="caution">
    <text evidence="12">The sequence shown here is derived from an EMBL/GenBank/DDBJ whole genome shotgun (WGS) entry which is preliminary data.</text>
</comment>
<dbReference type="InterPro" id="IPR008979">
    <property type="entry name" value="Galactose-bd-like_sf"/>
</dbReference>
<protein>
    <recommendedName>
        <fullName evidence="4 7">Beta-glucuronidase</fullName>
        <ecNumber evidence="3 7">3.2.1.31</ecNumber>
    </recommendedName>
</protein>
<dbReference type="InterPro" id="IPR023230">
    <property type="entry name" value="Glyco_hydro_2_CS"/>
</dbReference>
<dbReference type="EMBL" id="VCGU01000002">
    <property type="protein sequence ID" value="TRY79265.1"/>
    <property type="molecule type" value="Genomic_DNA"/>
</dbReference>
<dbReference type="FunFam" id="3.20.20.80:FF:000029">
    <property type="entry name" value="Beta-glucuronidase"/>
    <property type="match status" value="1"/>
</dbReference>
<comment type="activity regulation">
    <text evidence="7">Inhibited by L-aspartic acid.</text>
</comment>
<dbReference type="SUPFAM" id="SSF51445">
    <property type="entry name" value="(Trans)glycosidases"/>
    <property type="match status" value="1"/>
</dbReference>
<evidence type="ECO:0000256" key="7">
    <source>
        <dbReference type="RuleBase" id="RU361154"/>
    </source>
</evidence>
<dbReference type="Pfam" id="PF00703">
    <property type="entry name" value="Glyco_hydro_2"/>
    <property type="match status" value="1"/>
</dbReference>
<keyword evidence="6 7" id="KW-0326">Glycosidase</keyword>
<dbReference type="InterPro" id="IPR023232">
    <property type="entry name" value="Glyco_hydro_2_AS"/>
</dbReference>
<evidence type="ECO:0000256" key="1">
    <source>
        <dbReference type="ARBA" id="ARBA00003025"/>
    </source>
</evidence>
<dbReference type="InterPro" id="IPR006104">
    <property type="entry name" value="Glyco_hydro_2_N"/>
</dbReference>
<feature type="chain" id="PRO_5021958639" description="Beta-glucuronidase" evidence="8">
    <location>
        <begin position="18"/>
        <end position="656"/>
    </location>
</feature>
<dbReference type="Proteomes" id="UP000318571">
    <property type="component" value="Chromosome 6"/>
</dbReference>
<comment type="function">
    <text evidence="1 7">Plays an important role in the degradation of dermatan and keratan sulfates.</text>
</comment>
<evidence type="ECO:0000256" key="3">
    <source>
        <dbReference type="ARBA" id="ARBA00012761"/>
    </source>
</evidence>
<dbReference type="EC" id="3.2.1.31" evidence="3 7"/>
<dbReference type="Pfam" id="PF02837">
    <property type="entry name" value="Glyco_hydro_2_N"/>
    <property type="match status" value="1"/>
</dbReference>
<dbReference type="InterPro" id="IPR006103">
    <property type="entry name" value="Glyco_hydro_2_cat"/>
</dbReference>
<dbReference type="PROSITE" id="PS00608">
    <property type="entry name" value="GLYCOSYL_HYDROL_F2_2"/>
    <property type="match status" value="1"/>
</dbReference>
<dbReference type="STRING" id="6832.A0A553PNK3"/>
<keyword evidence="7" id="KW-0458">Lysosome</keyword>
<feature type="domain" description="Glycoside hydrolase family 2 immunoglobulin-like beta-sandwich" evidence="9">
    <location>
        <begin position="213"/>
        <end position="314"/>
    </location>
</feature>
<dbReference type="Gene3D" id="2.60.40.10">
    <property type="entry name" value="Immunoglobulins"/>
    <property type="match status" value="1"/>
</dbReference>
<name>A0A553PNK3_TIGCA</name>
<dbReference type="SUPFAM" id="SSF49785">
    <property type="entry name" value="Galactose-binding domain-like"/>
    <property type="match status" value="1"/>
</dbReference>
<accession>A0A553PNK3</accession>
<evidence type="ECO:0000256" key="8">
    <source>
        <dbReference type="SAM" id="SignalP"/>
    </source>
</evidence>
<dbReference type="GO" id="GO:0030246">
    <property type="term" value="F:carbohydrate binding"/>
    <property type="evidence" value="ECO:0007669"/>
    <property type="project" value="TreeGrafter"/>
</dbReference>
<sequence length="656" mass="75291">MKHLLVVSALLLSCCHGLLYPKDSPTREIKSLDGVWNFRAQPSLDPEQGFREKWFDHPLQSTGDVIDMPVPSSFNDITTDPSLRDFAGWVWYDREFYAPSAWSDSRVFLRFGSAHYTALVWLNGQEVLQHSGGHLPFETDVSGTLQLGAANRLTVALNNTLGPTTIPQGAWNWIKEDDIYPAGSFDMSYTFDFFNYAGIHRPVTLYTVPKSLHVADVKVTTIGVAQDYSSATIQYEVNVATDTDDFQCHVQLLEQDGTVAAEQDGCTGTITLAENPHLWWPYLMNEEYGYLYTFRVDATNSQESDQYNENIGIRSVFWDDNSFKINHQPFYFRGFGRHEDSNFRGKGLDLPLVTKDYNLIRWTGANSYRTSHYPYAEELMDFADRNGIVIIDECPGVNLEGFKPELLANHLTVMDELVARDKNHPSVVMWSIGNEPRSEVPEAKDYFIKVANHTRSIDPSRPVTLVMFRPFDQDQGGYSVDIVSINRYYGWYSQTGQIDLIANAVEQDIRNWRTKFNKPVLVTEYGADTIHGFHEVPSTIFTEEYQTDLMRENFKAFDNTKEDGILIGEMIWNFADFMTVQEYKRVWGNRKGIFTRDRHPKASAHILRDRYWKLAQDEGLPRNLEEAFKPRYLHNQCPAAAQPAVPRLEVIYKDRV</sequence>
<keyword evidence="5 7" id="KW-0378">Hydrolase</keyword>
<keyword evidence="13" id="KW-1185">Reference proteome</keyword>
<evidence type="ECO:0000259" key="10">
    <source>
        <dbReference type="Pfam" id="PF02836"/>
    </source>
</evidence>
<dbReference type="GO" id="GO:0004566">
    <property type="term" value="F:beta-glucuronidase activity"/>
    <property type="evidence" value="ECO:0007669"/>
    <property type="project" value="UniProtKB-EC"/>
</dbReference>
<dbReference type="PANTHER" id="PTHR10066:SF67">
    <property type="entry name" value="BETA-GLUCURONIDASE"/>
    <property type="match status" value="1"/>
</dbReference>
<evidence type="ECO:0000256" key="2">
    <source>
        <dbReference type="ARBA" id="ARBA00007401"/>
    </source>
</evidence>
<dbReference type="InterPro" id="IPR013783">
    <property type="entry name" value="Ig-like_fold"/>
</dbReference>
<proteinExistence type="inferred from homology"/>
<dbReference type="GO" id="GO:0005615">
    <property type="term" value="C:extracellular space"/>
    <property type="evidence" value="ECO:0007669"/>
    <property type="project" value="TreeGrafter"/>
</dbReference>
<evidence type="ECO:0000313" key="12">
    <source>
        <dbReference type="EMBL" id="TRY79265.1"/>
    </source>
</evidence>
<evidence type="ECO:0000313" key="13">
    <source>
        <dbReference type="Proteomes" id="UP000318571"/>
    </source>
</evidence>
<dbReference type="OMA" id="IHDHVGW"/>
<evidence type="ECO:0000259" key="11">
    <source>
        <dbReference type="Pfam" id="PF02837"/>
    </source>
</evidence>
<organism evidence="12 13">
    <name type="scientific">Tigriopus californicus</name>
    <name type="common">Marine copepod</name>
    <dbReference type="NCBI Taxonomy" id="6832"/>
    <lineage>
        <taxon>Eukaryota</taxon>
        <taxon>Metazoa</taxon>
        <taxon>Ecdysozoa</taxon>
        <taxon>Arthropoda</taxon>
        <taxon>Crustacea</taxon>
        <taxon>Multicrustacea</taxon>
        <taxon>Hexanauplia</taxon>
        <taxon>Copepoda</taxon>
        <taxon>Harpacticoida</taxon>
        <taxon>Harpacticidae</taxon>
        <taxon>Tigriopus</taxon>
    </lineage>
</organism>
<dbReference type="FunFam" id="2.60.120.260:FF:000027">
    <property type="entry name" value="Beta-glucuronidase"/>
    <property type="match status" value="1"/>
</dbReference>
<dbReference type="InterPro" id="IPR017853">
    <property type="entry name" value="GH"/>
</dbReference>
<dbReference type="InterPro" id="IPR036156">
    <property type="entry name" value="Beta-gal/glucu_dom_sf"/>
</dbReference>
<dbReference type="PRINTS" id="PR00132">
    <property type="entry name" value="GLHYDRLASE2"/>
</dbReference>
<dbReference type="SUPFAM" id="SSF49303">
    <property type="entry name" value="beta-Galactosidase/glucuronidase domain"/>
    <property type="match status" value="1"/>
</dbReference>
<dbReference type="Pfam" id="PF02836">
    <property type="entry name" value="Glyco_hydro_2_C"/>
    <property type="match status" value="1"/>
</dbReference>